<evidence type="ECO:0000313" key="2">
    <source>
        <dbReference type="EMBL" id="TWU00655.1"/>
    </source>
</evidence>
<proteinExistence type="predicted"/>
<comment type="caution">
    <text evidence="2">The sequence shown here is derived from an EMBL/GenBank/DDBJ whole genome shotgun (WGS) entry which is preliminary data.</text>
</comment>
<reference evidence="2 3" key="1">
    <citation type="submission" date="2019-02" db="EMBL/GenBank/DDBJ databases">
        <title>Deep-cultivation of Planctomycetes and their phenomic and genomic characterization uncovers novel biology.</title>
        <authorList>
            <person name="Wiegand S."/>
            <person name="Jogler M."/>
            <person name="Boedeker C."/>
            <person name="Pinto D."/>
            <person name="Vollmers J."/>
            <person name="Rivas-Marin E."/>
            <person name="Kohn T."/>
            <person name="Peeters S.H."/>
            <person name="Heuer A."/>
            <person name="Rast P."/>
            <person name="Oberbeckmann S."/>
            <person name="Bunk B."/>
            <person name="Jeske O."/>
            <person name="Meyerdierks A."/>
            <person name="Storesund J.E."/>
            <person name="Kallscheuer N."/>
            <person name="Luecker S."/>
            <person name="Lage O.M."/>
            <person name="Pohl T."/>
            <person name="Merkel B.J."/>
            <person name="Hornburger P."/>
            <person name="Mueller R.-W."/>
            <person name="Bruemmer F."/>
            <person name="Labrenz M."/>
            <person name="Spormann A.M."/>
            <person name="Op Den Camp H."/>
            <person name="Overmann J."/>
            <person name="Amann R."/>
            <person name="Jetten M.S.M."/>
            <person name="Mascher T."/>
            <person name="Medema M.H."/>
            <person name="Devos D.P."/>
            <person name="Kaster A.-K."/>
            <person name="Ovreas L."/>
            <person name="Rohde M."/>
            <person name="Galperin M.Y."/>
            <person name="Jogler C."/>
        </authorList>
    </citation>
    <scope>NUCLEOTIDE SEQUENCE [LARGE SCALE GENOMIC DNA]</scope>
    <source>
        <strain evidence="2 3">Pla108</strain>
    </source>
</reference>
<sequence length="168" mass="17481">MESRINGAYSVTHTKLDHATQTQAIREEMARVRSRLHTDVEATKTQINHAFDWRSYVESYPLTCVGVAAAVGYFLVPRGRPVVELTDKQTALLSKLARTASKGGGGASSTSTSPWSGLLAVAGAAVLRSALGAVTDRVLHPGGATSPGSASPASAAGPANESTNESFQ</sequence>
<dbReference type="RefSeq" id="WP_146444303.1">
    <property type="nucleotide sequence ID" value="NZ_SJPR01000001.1"/>
</dbReference>
<protein>
    <recommendedName>
        <fullName evidence="4">DUF3618 domain-containing protein</fullName>
    </recommendedName>
</protein>
<accession>A0A5C6AKV1</accession>
<organism evidence="2 3">
    <name type="scientific">Botrimarina colliarenosi</name>
    <dbReference type="NCBI Taxonomy" id="2528001"/>
    <lineage>
        <taxon>Bacteria</taxon>
        <taxon>Pseudomonadati</taxon>
        <taxon>Planctomycetota</taxon>
        <taxon>Planctomycetia</taxon>
        <taxon>Pirellulales</taxon>
        <taxon>Lacipirellulaceae</taxon>
        <taxon>Botrimarina</taxon>
    </lineage>
</organism>
<evidence type="ECO:0008006" key="4">
    <source>
        <dbReference type="Google" id="ProtNLM"/>
    </source>
</evidence>
<dbReference type="Proteomes" id="UP000317421">
    <property type="component" value="Unassembled WGS sequence"/>
</dbReference>
<evidence type="ECO:0000313" key="3">
    <source>
        <dbReference type="Proteomes" id="UP000317421"/>
    </source>
</evidence>
<dbReference type="EMBL" id="SJPR01000001">
    <property type="protein sequence ID" value="TWU00655.1"/>
    <property type="molecule type" value="Genomic_DNA"/>
</dbReference>
<keyword evidence="3" id="KW-1185">Reference proteome</keyword>
<dbReference type="OrthoDB" id="213584at2"/>
<feature type="region of interest" description="Disordered" evidence="1">
    <location>
        <begin position="138"/>
        <end position="168"/>
    </location>
</feature>
<name>A0A5C6AKV1_9BACT</name>
<gene>
    <name evidence="2" type="ORF">Pla108_16070</name>
</gene>
<dbReference type="AlphaFoldDB" id="A0A5C6AKV1"/>
<evidence type="ECO:0000256" key="1">
    <source>
        <dbReference type="SAM" id="MobiDB-lite"/>
    </source>
</evidence>
<feature type="compositionally biased region" description="Low complexity" evidence="1">
    <location>
        <begin position="141"/>
        <end position="159"/>
    </location>
</feature>